<dbReference type="Proteomes" id="UP000800981">
    <property type="component" value="Unassembled WGS sequence"/>
</dbReference>
<feature type="chain" id="PRO_5045499908" evidence="1">
    <location>
        <begin position="29"/>
        <end position="477"/>
    </location>
</feature>
<reference evidence="2 3" key="1">
    <citation type="submission" date="2020-03" db="EMBL/GenBank/DDBJ databases">
        <title>Two novel Motilibacter sp.</title>
        <authorList>
            <person name="Liu S."/>
        </authorList>
    </citation>
    <scope>NUCLEOTIDE SEQUENCE [LARGE SCALE GENOMIC DNA]</scope>
    <source>
        <strain evidence="2 3">E257</strain>
    </source>
</reference>
<name>A0ABX0H371_9ACTN</name>
<sequence length="477" mass="51274">MRRRIDTLPGRALGAVLATAALSGAALAATAAPATASEGREGYLGLERGQSGTIDLDVRRPGEAVLTATVSAGRADWAVKGRESAVVAAYVDGRHVTDLVVPSNLPTQRTFALGRLEKGDHELRLVFDERSPAGVPTVELSRLRVDVSRENAEEYDVLAHAPILIGRTLPELGSVWQNATTDTPLIAWHEARPAATPGHQIVEYSVVWSNEDGGTNSPALMARWGRTTDIEWFYRVELDEDGERVPGTGVYQSAGHGTVEFTGEFEGDHPLIQVCTSNNNMCHEISTPAADRMRFALDTRATRPADRSREHLMDTNPWTYQVMAKEMLREGQIEAPSNPATPAVGDQRTYLWVETTQVTGTAQGPGSLPGLAIGVKLRGDATVYRSDHSVLGWTIARDVPAATTVELPAGKTADDVEQLIAIRTPSGAGDNGATLSVKRIGRAFFLTPDYLPGPSFLAFDSGVQLTPAAPQATLWTR</sequence>
<comment type="caution">
    <text evidence="2">The sequence shown here is derived from an EMBL/GenBank/DDBJ whole genome shotgun (WGS) entry which is preliminary data.</text>
</comment>
<evidence type="ECO:0000256" key="1">
    <source>
        <dbReference type="SAM" id="SignalP"/>
    </source>
</evidence>
<gene>
    <name evidence="2" type="ORF">G9H71_20510</name>
</gene>
<proteinExistence type="predicted"/>
<feature type="signal peptide" evidence="1">
    <location>
        <begin position="1"/>
        <end position="28"/>
    </location>
</feature>
<keyword evidence="1" id="KW-0732">Signal</keyword>
<dbReference type="RefSeq" id="WP_166284638.1">
    <property type="nucleotide sequence ID" value="NZ_JAANNP010000102.1"/>
</dbReference>
<accession>A0ABX0H371</accession>
<evidence type="ECO:0000313" key="3">
    <source>
        <dbReference type="Proteomes" id="UP000800981"/>
    </source>
</evidence>
<dbReference type="EMBL" id="JAANNP010000102">
    <property type="protein sequence ID" value="NHC16172.1"/>
    <property type="molecule type" value="Genomic_DNA"/>
</dbReference>
<protein>
    <submittedName>
        <fullName evidence="2">Uncharacterized protein</fullName>
    </submittedName>
</protein>
<organism evidence="2 3">
    <name type="scientific">Motilibacter deserti</name>
    <dbReference type="NCBI Taxonomy" id="2714956"/>
    <lineage>
        <taxon>Bacteria</taxon>
        <taxon>Bacillati</taxon>
        <taxon>Actinomycetota</taxon>
        <taxon>Actinomycetes</taxon>
        <taxon>Motilibacterales</taxon>
        <taxon>Motilibacteraceae</taxon>
        <taxon>Motilibacter</taxon>
    </lineage>
</organism>
<keyword evidence="3" id="KW-1185">Reference proteome</keyword>
<evidence type="ECO:0000313" key="2">
    <source>
        <dbReference type="EMBL" id="NHC16172.1"/>
    </source>
</evidence>